<dbReference type="PANTHER" id="PTHR43861">
    <property type="entry name" value="TRANS-ACONITATE 2-METHYLTRANSFERASE-RELATED"/>
    <property type="match status" value="1"/>
</dbReference>
<dbReference type="GO" id="GO:0008757">
    <property type="term" value="F:S-adenosylmethionine-dependent methyltransferase activity"/>
    <property type="evidence" value="ECO:0007669"/>
    <property type="project" value="InterPro"/>
</dbReference>
<sequence>MEKTSERLDPEVLSKNLEHASLFVFHKMSYELIKDYVKDKVVLDFGCGYGYGTDILKKYAKKVVGVDLSSDVIKVARESYGKDGIEFLVIDQLEKKGLMFQEKSFDVVVAFQVLEHIKSMDIFFKEIKRILKDDGLLILTTPNSYLRLLPFQTPWNHHHIREFNYFELDSVLVRYFNSYRIFGITYTGIPLKEEIGRVTKLKIFLYPFTNVFVPNRLKLNILNFLWDVFRGRDLFGKIFRKKEKRILNEEKLSKKVIITDDPRKKWLSFIALCYKK</sequence>
<proteinExistence type="predicted"/>
<dbReference type="EMBL" id="LGGX01000014">
    <property type="protein sequence ID" value="KUK86651.1"/>
    <property type="molecule type" value="Genomic_DNA"/>
</dbReference>
<dbReference type="CDD" id="cd02440">
    <property type="entry name" value="AdoMet_MTases"/>
    <property type="match status" value="1"/>
</dbReference>
<organism evidence="2 3">
    <name type="scientific">candidate division TA06 bacterium 34_109</name>
    <dbReference type="NCBI Taxonomy" id="1635277"/>
    <lineage>
        <taxon>Bacteria</taxon>
        <taxon>Bacteria division TA06</taxon>
    </lineage>
</organism>
<name>A0A117M683_UNCT6</name>
<dbReference type="Gene3D" id="3.40.50.150">
    <property type="entry name" value="Vaccinia Virus protein VP39"/>
    <property type="match status" value="1"/>
</dbReference>
<evidence type="ECO:0000313" key="3">
    <source>
        <dbReference type="Proteomes" id="UP000053467"/>
    </source>
</evidence>
<dbReference type="InterPro" id="IPR013216">
    <property type="entry name" value="Methyltransf_11"/>
</dbReference>
<evidence type="ECO:0000313" key="2">
    <source>
        <dbReference type="EMBL" id="KUK86651.1"/>
    </source>
</evidence>
<evidence type="ECO:0000259" key="1">
    <source>
        <dbReference type="Pfam" id="PF08241"/>
    </source>
</evidence>
<dbReference type="SUPFAM" id="SSF53335">
    <property type="entry name" value="S-adenosyl-L-methionine-dependent methyltransferases"/>
    <property type="match status" value="1"/>
</dbReference>
<protein>
    <submittedName>
        <fullName evidence="2">Putative glycosyltransferase</fullName>
    </submittedName>
</protein>
<feature type="domain" description="Methyltransferase type 11" evidence="1">
    <location>
        <begin position="43"/>
        <end position="139"/>
    </location>
</feature>
<keyword evidence="2" id="KW-0808">Transferase</keyword>
<dbReference type="PANTHER" id="PTHR43861:SF6">
    <property type="entry name" value="METHYLTRANSFERASE TYPE 11"/>
    <property type="match status" value="1"/>
</dbReference>
<reference evidence="3" key="1">
    <citation type="journal article" date="2015" name="MBio">
        <title>Genome-Resolved Metagenomic Analysis Reveals Roles for Candidate Phyla and Other Microbial Community Members in Biogeochemical Transformations in Oil Reservoirs.</title>
        <authorList>
            <person name="Hu P."/>
            <person name="Tom L."/>
            <person name="Singh A."/>
            <person name="Thomas B.C."/>
            <person name="Baker B.J."/>
            <person name="Piceno Y.M."/>
            <person name="Andersen G.L."/>
            <person name="Banfield J.F."/>
        </authorList>
    </citation>
    <scope>NUCLEOTIDE SEQUENCE [LARGE SCALE GENOMIC DNA]</scope>
</reference>
<dbReference type="Pfam" id="PF08241">
    <property type="entry name" value="Methyltransf_11"/>
    <property type="match status" value="1"/>
</dbReference>
<dbReference type="AlphaFoldDB" id="A0A117M683"/>
<gene>
    <name evidence="2" type="ORF">XE03_1350</name>
</gene>
<comment type="caution">
    <text evidence="2">The sequence shown here is derived from an EMBL/GenBank/DDBJ whole genome shotgun (WGS) entry which is preliminary data.</text>
</comment>
<dbReference type="Proteomes" id="UP000053467">
    <property type="component" value="Unassembled WGS sequence"/>
</dbReference>
<dbReference type="InterPro" id="IPR029063">
    <property type="entry name" value="SAM-dependent_MTases_sf"/>
</dbReference>
<accession>A0A117M683</accession>